<dbReference type="Proteomes" id="UP000005408">
    <property type="component" value="Unassembled WGS sequence"/>
</dbReference>
<evidence type="ECO:0000256" key="3">
    <source>
        <dbReference type="PROSITE-ProRule" id="PRU00023"/>
    </source>
</evidence>
<dbReference type="AlphaFoldDB" id="A0A8W8LFK4"/>
<dbReference type="SMART" id="SM00969">
    <property type="entry name" value="SOCS_box"/>
    <property type="match status" value="1"/>
</dbReference>
<keyword evidence="1" id="KW-0677">Repeat</keyword>
<dbReference type="CDD" id="cd03716">
    <property type="entry name" value="SOCS_ASB_like"/>
    <property type="match status" value="1"/>
</dbReference>
<dbReference type="OMA" id="RSENYRY"/>
<feature type="repeat" description="ANK" evidence="3">
    <location>
        <begin position="80"/>
        <end position="112"/>
    </location>
</feature>
<feature type="repeat" description="ANK" evidence="3">
    <location>
        <begin position="224"/>
        <end position="256"/>
    </location>
</feature>
<dbReference type="InterPro" id="IPR001496">
    <property type="entry name" value="SOCS_box"/>
</dbReference>
<dbReference type="PROSITE" id="PS50088">
    <property type="entry name" value="ANK_REPEAT"/>
    <property type="match status" value="5"/>
</dbReference>
<proteinExistence type="predicted"/>
<evidence type="ECO:0000259" key="5">
    <source>
        <dbReference type="PROSITE" id="PS50225"/>
    </source>
</evidence>
<dbReference type="EnsemblMetazoa" id="G27296.2">
    <property type="protein sequence ID" value="G27296.2:cds"/>
    <property type="gene ID" value="G27296"/>
</dbReference>
<keyword evidence="2 3" id="KW-0040">ANK repeat</keyword>
<dbReference type="Gene3D" id="1.25.40.20">
    <property type="entry name" value="Ankyrin repeat-containing domain"/>
    <property type="match status" value="2"/>
</dbReference>
<dbReference type="OrthoDB" id="366390at2759"/>
<dbReference type="PRINTS" id="PR01415">
    <property type="entry name" value="ANKYRIN"/>
</dbReference>
<feature type="domain" description="SOCS box" evidence="5">
    <location>
        <begin position="465"/>
        <end position="507"/>
    </location>
</feature>
<dbReference type="InterPro" id="IPR036036">
    <property type="entry name" value="SOCS_box-like_dom_sf"/>
</dbReference>
<dbReference type="Pfam" id="PF00023">
    <property type="entry name" value="Ank"/>
    <property type="match status" value="2"/>
</dbReference>
<feature type="repeat" description="ANK" evidence="3">
    <location>
        <begin position="113"/>
        <end position="145"/>
    </location>
</feature>
<evidence type="ECO:0000256" key="1">
    <source>
        <dbReference type="ARBA" id="ARBA00022737"/>
    </source>
</evidence>
<feature type="compositionally biased region" description="Basic and acidic residues" evidence="4">
    <location>
        <begin position="23"/>
        <end position="40"/>
    </location>
</feature>
<accession>A0A8W8LFK4</accession>
<evidence type="ECO:0000313" key="7">
    <source>
        <dbReference type="Proteomes" id="UP000005408"/>
    </source>
</evidence>
<dbReference type="PROSITE" id="PS50297">
    <property type="entry name" value="ANK_REP_REGION"/>
    <property type="match status" value="5"/>
</dbReference>
<reference evidence="6" key="1">
    <citation type="submission" date="2022-08" db="UniProtKB">
        <authorList>
            <consortium name="EnsemblMetazoa"/>
        </authorList>
    </citation>
    <scope>IDENTIFICATION</scope>
    <source>
        <strain evidence="6">05x7-T-G4-1.051#20</strain>
    </source>
</reference>
<dbReference type="Pfam" id="PF07525">
    <property type="entry name" value="SOCS_box"/>
    <property type="match status" value="1"/>
</dbReference>
<sequence length="507" mass="57024">MQRDPGEADEGVFQDFSAADDNMEGKKEANAADSKESDSEKWTTESLQRLLADAITYQLPLNDLELILKGGAEVNGKVSKGLRPLHYAAFVNSKEFVSFLIQNGADVNLTDDIGYTPLHICARKGYHDVIKTLIENGATINFCSDDDQNVQESTRALGYLTLEPLNIAIDHNHIECVQLLLENGARSGNKYFMGYEINLVPLDHLQCLKLLIDHGADPNTCNRCGITPLMKACREQNVEALKFLIKHGADLDVECPPRFEQKRAIHFAVQVGNLEITEILLQNGASRFRSENYRYSPLHEAILKDHVDICKLMLDYGSDVNERTESYATPVMLVCGTEGLKNRRQLLEVLLKNGADVNALSDRVSYTHPYLPPLTEYLKLNEEEADFEIVSLLLGYGAKVSFRGTRGMMHVRDPHGILSLVKKFSTKDDIFRLMVDAAFYFDVDAIKNHDLLAPEVKEHLVTFGNRPRDLKHLIRVSIQTFLGTCLPSKVQRLPLPPLLKSYLLFHL</sequence>
<dbReference type="SUPFAM" id="SSF48403">
    <property type="entry name" value="Ankyrin repeat"/>
    <property type="match status" value="1"/>
</dbReference>
<dbReference type="InterPro" id="IPR036770">
    <property type="entry name" value="Ankyrin_rpt-contain_sf"/>
</dbReference>
<feature type="region of interest" description="Disordered" evidence="4">
    <location>
        <begin position="1"/>
        <end position="40"/>
    </location>
</feature>
<dbReference type="SMART" id="SM00248">
    <property type="entry name" value="ANK"/>
    <property type="match status" value="8"/>
</dbReference>
<organism evidence="6 7">
    <name type="scientific">Magallana gigas</name>
    <name type="common">Pacific oyster</name>
    <name type="synonym">Crassostrea gigas</name>
    <dbReference type="NCBI Taxonomy" id="29159"/>
    <lineage>
        <taxon>Eukaryota</taxon>
        <taxon>Metazoa</taxon>
        <taxon>Spiralia</taxon>
        <taxon>Lophotrochozoa</taxon>
        <taxon>Mollusca</taxon>
        <taxon>Bivalvia</taxon>
        <taxon>Autobranchia</taxon>
        <taxon>Pteriomorphia</taxon>
        <taxon>Ostreida</taxon>
        <taxon>Ostreoidea</taxon>
        <taxon>Ostreidae</taxon>
        <taxon>Magallana</taxon>
    </lineage>
</organism>
<dbReference type="Pfam" id="PF12796">
    <property type="entry name" value="Ank_2"/>
    <property type="match status" value="2"/>
</dbReference>
<dbReference type="InterPro" id="IPR002110">
    <property type="entry name" value="Ankyrin_rpt"/>
</dbReference>
<name>A0A8W8LFK4_MAGGI</name>
<dbReference type="PROSITE" id="PS50225">
    <property type="entry name" value="SOCS"/>
    <property type="match status" value="1"/>
</dbReference>
<evidence type="ECO:0000256" key="2">
    <source>
        <dbReference type="ARBA" id="ARBA00023043"/>
    </source>
</evidence>
<dbReference type="SUPFAM" id="SSF158235">
    <property type="entry name" value="SOCS box-like"/>
    <property type="match status" value="1"/>
</dbReference>
<feature type="repeat" description="ANK" evidence="3">
    <location>
        <begin position="293"/>
        <end position="325"/>
    </location>
</feature>
<protein>
    <recommendedName>
        <fullName evidence="5">SOCS box domain-containing protein</fullName>
    </recommendedName>
</protein>
<evidence type="ECO:0000256" key="4">
    <source>
        <dbReference type="SAM" id="MobiDB-lite"/>
    </source>
</evidence>
<feature type="repeat" description="ANK" evidence="3">
    <location>
        <begin position="260"/>
        <end position="292"/>
    </location>
</feature>
<dbReference type="PANTHER" id="PTHR24126:SF14">
    <property type="entry name" value="ANK_REP_REGION DOMAIN-CONTAINING PROTEIN"/>
    <property type="match status" value="1"/>
</dbReference>
<dbReference type="EnsemblMetazoa" id="G27296.1">
    <property type="protein sequence ID" value="G27296.1:cds"/>
    <property type="gene ID" value="G27296"/>
</dbReference>
<keyword evidence="7" id="KW-1185">Reference proteome</keyword>
<dbReference type="PANTHER" id="PTHR24126">
    <property type="entry name" value="ANKYRIN REPEAT, PH AND SEC7 DOMAIN CONTAINING PROTEIN SECG-RELATED"/>
    <property type="match status" value="1"/>
</dbReference>
<evidence type="ECO:0000313" key="6">
    <source>
        <dbReference type="EnsemblMetazoa" id="G27296.2:cds"/>
    </source>
</evidence>
<dbReference type="GO" id="GO:0035556">
    <property type="term" value="P:intracellular signal transduction"/>
    <property type="evidence" value="ECO:0007669"/>
    <property type="project" value="InterPro"/>
</dbReference>